<dbReference type="STRING" id="418985.A0A1V9XLH2"/>
<comment type="caution">
    <text evidence="2">The sequence shown here is derived from an EMBL/GenBank/DDBJ whole genome shotgun (WGS) entry which is preliminary data.</text>
</comment>
<dbReference type="FunCoup" id="A0A1V9XLH2">
    <property type="interactions" value="1477"/>
</dbReference>
<name>A0A1V9XLH2_9ACAR</name>
<dbReference type="PROSITE" id="PS50904">
    <property type="entry name" value="PRELI_MSF1"/>
    <property type="match status" value="1"/>
</dbReference>
<evidence type="ECO:0000259" key="1">
    <source>
        <dbReference type="PROSITE" id="PS50904"/>
    </source>
</evidence>
<organism evidence="2 3">
    <name type="scientific">Tropilaelaps mercedesae</name>
    <dbReference type="NCBI Taxonomy" id="418985"/>
    <lineage>
        <taxon>Eukaryota</taxon>
        <taxon>Metazoa</taxon>
        <taxon>Ecdysozoa</taxon>
        <taxon>Arthropoda</taxon>
        <taxon>Chelicerata</taxon>
        <taxon>Arachnida</taxon>
        <taxon>Acari</taxon>
        <taxon>Parasitiformes</taxon>
        <taxon>Mesostigmata</taxon>
        <taxon>Gamasina</taxon>
        <taxon>Dermanyssoidea</taxon>
        <taxon>Laelapidae</taxon>
        <taxon>Tropilaelaps</taxon>
    </lineage>
</organism>
<evidence type="ECO:0000313" key="3">
    <source>
        <dbReference type="Proteomes" id="UP000192247"/>
    </source>
</evidence>
<proteinExistence type="predicted"/>
<dbReference type="EMBL" id="MNPL01008167">
    <property type="protein sequence ID" value="OQR74357.1"/>
    <property type="molecule type" value="Genomic_DNA"/>
</dbReference>
<dbReference type="PANTHER" id="PTHR11158">
    <property type="entry name" value="MSF1/PX19 RELATED"/>
    <property type="match status" value="1"/>
</dbReference>
<gene>
    <name evidence="2" type="ORF">BIW11_09136</name>
</gene>
<dbReference type="Pfam" id="PF04707">
    <property type="entry name" value="PRELI"/>
    <property type="match status" value="1"/>
</dbReference>
<dbReference type="InterPro" id="IPR006797">
    <property type="entry name" value="PRELI/MSF1_dom"/>
</dbReference>
<dbReference type="OrthoDB" id="341300at2759"/>
<feature type="domain" description="PRELI/MSF1" evidence="1">
    <location>
        <begin position="2"/>
        <end position="174"/>
    </location>
</feature>
<dbReference type="InParanoid" id="A0A1V9XLH2"/>
<dbReference type="GO" id="GO:0005758">
    <property type="term" value="C:mitochondrial intermembrane space"/>
    <property type="evidence" value="ECO:0007669"/>
    <property type="project" value="InterPro"/>
</dbReference>
<dbReference type="InterPro" id="IPR037365">
    <property type="entry name" value="Slowmo/Ups"/>
</dbReference>
<sequence>MTRFICSRDAFNFSWEDVSRGFWRRYPNPHSAHVLSEDIISRYITRDGSLVTKRLLIKTNPMPRFGEYIVGKIGNTAKIVEESIVDPVSKTITTYTRNIGLKNVMQIEEKCVYRPDPSSPHMRTICERQAWISSSLAGVSMIVTKFGFERFKSNTQKATLGFVHVLEQLYAAGQGQNIPMGARVASQQAVHQATEKLKEKAKKATEMAKSKIPLVAAES</sequence>
<dbReference type="AlphaFoldDB" id="A0A1V9XLH2"/>
<reference evidence="2 3" key="1">
    <citation type="journal article" date="2017" name="Gigascience">
        <title>Draft genome of the honey bee ectoparasitic mite, Tropilaelaps mercedesae, is shaped by the parasitic life history.</title>
        <authorList>
            <person name="Dong X."/>
            <person name="Armstrong S.D."/>
            <person name="Xia D."/>
            <person name="Makepeace B.L."/>
            <person name="Darby A.C."/>
            <person name="Kadowaki T."/>
        </authorList>
    </citation>
    <scope>NUCLEOTIDE SEQUENCE [LARGE SCALE GENOMIC DNA]</scope>
    <source>
        <strain evidence="2">Wuxi-XJTLU</strain>
    </source>
</reference>
<dbReference type="Proteomes" id="UP000192247">
    <property type="component" value="Unassembled WGS sequence"/>
</dbReference>
<accession>A0A1V9XLH2</accession>
<protein>
    <submittedName>
        <fullName evidence="2">PRELI domain-containing protein 1</fullName>
    </submittedName>
</protein>
<evidence type="ECO:0000313" key="2">
    <source>
        <dbReference type="EMBL" id="OQR74357.1"/>
    </source>
</evidence>
<keyword evidence="3" id="KW-1185">Reference proteome</keyword>